<dbReference type="InterPro" id="IPR000477">
    <property type="entry name" value="RT_dom"/>
</dbReference>
<dbReference type="GeneID" id="140010715"/>
<dbReference type="RefSeq" id="XP_071914138.1">
    <property type="nucleotide sequence ID" value="XM_072058037.1"/>
</dbReference>
<dbReference type="InterPro" id="IPR036691">
    <property type="entry name" value="Endo/exonu/phosph_ase_sf"/>
</dbReference>
<evidence type="ECO:0000259" key="2">
    <source>
        <dbReference type="Pfam" id="PF13966"/>
    </source>
</evidence>
<sequence>MTAAHEVSGEACEITTGLGAEVGEEEVATAEQSTGNLSPQRDMGAVPREERRLLWSLLLLDNPVDAPWFLVGDFNVIVSEKEKRGGLPFRLGEGLNFICFMATTRIRDAGFLDSKFTWLQQWGQDPSNHAPLLMTARTRLDNKPRSFRFLNVWMTKPELLGVIRRCWGGSFLGPSLQRLSVKLRKIKGADGDWIAEDNRIASEAVQYFKALFLAELSSGSWDTLDVIPHMISRTQNEELVRVPEMEEIREVVFGMDGKSAVGPDGFTGKFFTFAWEVVAEDVCEAVVSFFCGQELPRNFMATWVVLIPKGFVPFRVLMGCPIITHLAYADDIIIFSSGKKKSLQLVMQVLEDYTSISGQKVNHQKSGFLSHASLSDLRKRIVAQVTGFRSQSFPVTYLGCPLYSGRRRKSYFSAICTSVASRVLLWNEILLSSGGKLVLIRSVLASMPIHILAASTAPKGVFVMLDQIFIDFLWGSSEHVFDAFSLKLWWNFRLRQSLWAEFRHLKYCPEVYPYFSDFSPGHSHTWKRMVHVQVVAEKHICWSLDSGSSSFWHDNWLGIEPLYKQVESFQEHSVADFVMEGRWDLQSLNRVLPPGWVQQVLGVAPPAAAKADEMIWAPTNSGEFTISSAYQIMRNECNASSLFPYQALSSKISFFMLRLMYGRLPLMEVLHKFGFLGPSRCFCCSLNPSPESINHTFCTGEVARKVWGCFEDLIGGFSGAFTVRHRVMSWWARSTSNSYLGFVLRTLPSLICWNLWKMRNMWIF</sequence>
<name>A0ABM4V3N2_COFAR</name>
<gene>
    <name evidence="4" type="primary">LOC140010715</name>
</gene>
<proteinExistence type="predicted"/>
<accession>A0ABM4V3N2</accession>
<dbReference type="PANTHER" id="PTHR33116:SF82">
    <property type="entry name" value="RNASE H FAMILY PROTEIN"/>
    <property type="match status" value="1"/>
</dbReference>
<organism evidence="3 4">
    <name type="scientific">Coffea arabica</name>
    <name type="common">Arabian coffee</name>
    <dbReference type="NCBI Taxonomy" id="13443"/>
    <lineage>
        <taxon>Eukaryota</taxon>
        <taxon>Viridiplantae</taxon>
        <taxon>Streptophyta</taxon>
        <taxon>Embryophyta</taxon>
        <taxon>Tracheophyta</taxon>
        <taxon>Spermatophyta</taxon>
        <taxon>Magnoliopsida</taxon>
        <taxon>eudicotyledons</taxon>
        <taxon>Gunneridae</taxon>
        <taxon>Pentapetalae</taxon>
        <taxon>asterids</taxon>
        <taxon>lamiids</taxon>
        <taxon>Gentianales</taxon>
        <taxon>Rubiaceae</taxon>
        <taxon>Ixoroideae</taxon>
        <taxon>Gardenieae complex</taxon>
        <taxon>Bertiereae - Coffeeae clade</taxon>
        <taxon>Coffeeae</taxon>
        <taxon>Coffea</taxon>
    </lineage>
</organism>
<dbReference type="Proteomes" id="UP001652660">
    <property type="component" value="Chromosome 7c"/>
</dbReference>
<evidence type="ECO:0000259" key="1">
    <source>
        <dbReference type="Pfam" id="PF00078"/>
    </source>
</evidence>
<feature type="domain" description="Reverse transcriptase zinc-binding" evidence="2">
    <location>
        <begin position="624"/>
        <end position="707"/>
    </location>
</feature>
<reference evidence="4" key="1">
    <citation type="submission" date="2025-08" db="UniProtKB">
        <authorList>
            <consortium name="RefSeq"/>
        </authorList>
    </citation>
    <scope>IDENTIFICATION</scope>
    <source>
        <tissue evidence="4">Leaves</tissue>
    </source>
</reference>
<dbReference type="Pfam" id="PF00078">
    <property type="entry name" value="RVT_1"/>
    <property type="match status" value="1"/>
</dbReference>
<protein>
    <recommendedName>
        <fullName evidence="5">Reverse transcriptase domain-containing protein</fullName>
    </recommendedName>
</protein>
<dbReference type="PANTHER" id="PTHR33116">
    <property type="entry name" value="REVERSE TRANSCRIPTASE ZINC-BINDING DOMAIN-CONTAINING PROTEIN-RELATED-RELATED"/>
    <property type="match status" value="1"/>
</dbReference>
<evidence type="ECO:0000313" key="4">
    <source>
        <dbReference type="RefSeq" id="XP_071914138.1"/>
    </source>
</evidence>
<dbReference type="SUPFAM" id="SSF56219">
    <property type="entry name" value="DNase I-like"/>
    <property type="match status" value="1"/>
</dbReference>
<evidence type="ECO:0008006" key="5">
    <source>
        <dbReference type="Google" id="ProtNLM"/>
    </source>
</evidence>
<evidence type="ECO:0000313" key="3">
    <source>
        <dbReference type="Proteomes" id="UP001652660"/>
    </source>
</evidence>
<dbReference type="Pfam" id="PF13966">
    <property type="entry name" value="zf-RVT"/>
    <property type="match status" value="1"/>
</dbReference>
<dbReference type="InterPro" id="IPR026960">
    <property type="entry name" value="RVT-Znf"/>
</dbReference>
<feature type="domain" description="Reverse transcriptase" evidence="1">
    <location>
        <begin position="323"/>
        <end position="401"/>
    </location>
</feature>
<keyword evidence="3" id="KW-1185">Reference proteome</keyword>